<dbReference type="RefSeq" id="WP_067853119.1">
    <property type="nucleotide sequence ID" value="NZ_CP011502.1"/>
</dbReference>
<dbReference type="KEGG" id="aer:AERYTH_00380"/>
<evidence type="ECO:0008006" key="4">
    <source>
        <dbReference type="Google" id="ProtNLM"/>
    </source>
</evidence>
<dbReference type="EMBL" id="CP011502">
    <property type="protein sequence ID" value="ALX03262.1"/>
    <property type="molecule type" value="Genomic_DNA"/>
</dbReference>
<dbReference type="PATRIC" id="fig|2041.4.peg.79"/>
<protein>
    <recommendedName>
        <fullName evidence="4">Glycosyl hydrolase family 98 putative carbohydrate-binding module domain-containing protein</fullName>
    </recommendedName>
</protein>
<dbReference type="AlphaFoldDB" id="A0A0U4C5S6"/>
<dbReference type="InterPro" id="IPR006311">
    <property type="entry name" value="TAT_signal"/>
</dbReference>
<reference evidence="2 3" key="1">
    <citation type="journal article" date="1991" name="Int. J. Syst. Bacteriol.">
        <title>Description of the erythromycin-producing bacterium Arthrobacter sp. strain NRRL B-3381 as Aeromicrobium erythreum gen. nov., sp. nov.</title>
        <authorList>
            <person name="Miller E.S."/>
            <person name="Woese C.R."/>
            <person name="Brenner S."/>
        </authorList>
    </citation>
    <scope>NUCLEOTIDE SEQUENCE [LARGE SCALE GENOMIC DNA]</scope>
    <source>
        <strain evidence="2 3">AR18</strain>
    </source>
</reference>
<keyword evidence="1" id="KW-0732">Signal</keyword>
<name>A0A0U4C5S6_9ACTN</name>
<organism evidence="2 3">
    <name type="scientific">Aeromicrobium erythreum</name>
    <dbReference type="NCBI Taxonomy" id="2041"/>
    <lineage>
        <taxon>Bacteria</taxon>
        <taxon>Bacillati</taxon>
        <taxon>Actinomycetota</taxon>
        <taxon>Actinomycetes</taxon>
        <taxon>Propionibacteriales</taxon>
        <taxon>Nocardioidaceae</taxon>
        <taxon>Aeromicrobium</taxon>
    </lineage>
</organism>
<evidence type="ECO:0000313" key="2">
    <source>
        <dbReference type="EMBL" id="ALX03262.1"/>
    </source>
</evidence>
<feature type="chain" id="PRO_5006847614" description="Glycosyl hydrolase family 98 putative carbohydrate-binding module domain-containing protein" evidence="1">
    <location>
        <begin position="40"/>
        <end position="276"/>
    </location>
</feature>
<gene>
    <name evidence="2" type="ORF">AERYTH_00380</name>
</gene>
<keyword evidence="3" id="KW-1185">Reference proteome</keyword>
<dbReference type="PROSITE" id="PS51318">
    <property type="entry name" value="TAT"/>
    <property type="match status" value="1"/>
</dbReference>
<accession>A0A0U4C5S6</accession>
<evidence type="ECO:0000313" key="3">
    <source>
        <dbReference type="Proteomes" id="UP000067689"/>
    </source>
</evidence>
<dbReference type="Proteomes" id="UP000067689">
    <property type="component" value="Chromosome"/>
</dbReference>
<sequence>MIRRPEQRRSAHRRPTNRTVLAALALVAGSVALAAPAEAATYGVTLTASHAQRDVGQKLTLSGKVSGAKAAGKKLAVQRRVGTGAWRTIATPRTTKTRTFASRVTVSRTGTQQYRVVAPAAGSTQRGVSPARTVTGWTWLDLYDESYYSSGGVQRGWVGTVNGGTPPRETLGLYSSDGNAGSHGFVGWRSEGQCDRVTAAIGLSDGDSTAKYVRLEAGGPAQLLEVQPSEITKVDVPLVDDAGFSLRRFEGSGGGYVVVESPRAHCRVDRMPIAYD</sequence>
<feature type="signal peptide" evidence="1">
    <location>
        <begin position="1"/>
        <end position="39"/>
    </location>
</feature>
<evidence type="ECO:0000256" key="1">
    <source>
        <dbReference type="SAM" id="SignalP"/>
    </source>
</evidence>
<proteinExistence type="predicted"/>